<evidence type="ECO:0000313" key="6">
    <source>
        <dbReference type="EMBL" id="PDX72685.1"/>
    </source>
</evidence>
<evidence type="ECO:0000259" key="2">
    <source>
        <dbReference type="Pfam" id="PF12957"/>
    </source>
</evidence>
<dbReference type="EMBL" id="CP023819">
    <property type="protein sequence ID" value="ATL89918.1"/>
    <property type="molecule type" value="Genomic_DNA"/>
</dbReference>
<gene>
    <name evidence="7" type="ORF">C4N21_02345</name>
    <name evidence="6" type="ORF">CGS55_06900</name>
    <name evidence="4" type="ORF">CRH10_06240</name>
    <name evidence="5" type="ORF">GKE10_09565</name>
</gene>
<evidence type="ECO:0000259" key="3">
    <source>
        <dbReference type="Pfam" id="PF14207"/>
    </source>
</evidence>
<dbReference type="Pfam" id="PF12957">
    <property type="entry name" value="DUF3846"/>
    <property type="match status" value="1"/>
</dbReference>
<dbReference type="InterPro" id="IPR025575">
    <property type="entry name" value="DpnD/PcfM_C"/>
</dbReference>
<evidence type="ECO:0000313" key="7">
    <source>
        <dbReference type="EMBL" id="RAW66682.1"/>
    </source>
</evidence>
<evidence type="ECO:0000313" key="5">
    <source>
        <dbReference type="EMBL" id="MSC52151.1"/>
    </source>
</evidence>
<proteinExistence type="predicted"/>
<organism evidence="6 8">
    <name type="scientific">Faecalibacterium prausnitzii</name>
    <dbReference type="NCBI Taxonomy" id="853"/>
    <lineage>
        <taxon>Bacteria</taxon>
        <taxon>Bacillati</taxon>
        <taxon>Bacillota</taxon>
        <taxon>Clostridia</taxon>
        <taxon>Eubacteriales</taxon>
        <taxon>Oscillospiraceae</taxon>
        <taxon>Faecalibacterium</taxon>
    </lineage>
</organism>
<dbReference type="EMBL" id="NMTV01000044">
    <property type="protein sequence ID" value="PDX72685.1"/>
    <property type="molecule type" value="Genomic_DNA"/>
</dbReference>
<evidence type="ECO:0000313" key="10">
    <source>
        <dbReference type="Proteomes" id="UP000250550"/>
    </source>
</evidence>
<dbReference type="Proteomes" id="UP000462091">
    <property type="component" value="Unassembled WGS sequence"/>
</dbReference>
<dbReference type="Proteomes" id="UP000219901">
    <property type="component" value="Unassembled WGS sequence"/>
</dbReference>
<feature type="region of interest" description="Disordered" evidence="1">
    <location>
        <begin position="189"/>
        <end position="211"/>
    </location>
</feature>
<evidence type="ECO:0000313" key="8">
    <source>
        <dbReference type="Proteomes" id="UP000219901"/>
    </source>
</evidence>
<accession>A0A2A7A0J5</accession>
<feature type="domain" description="DpnD/PcfM-like C-terminal" evidence="3">
    <location>
        <begin position="5"/>
        <end position="47"/>
    </location>
</feature>
<name>A0A2A7A0J5_9FIRM</name>
<reference evidence="6" key="2">
    <citation type="submission" date="2017-07" db="EMBL/GenBank/DDBJ databases">
        <authorList>
            <person name="Sun Z.S."/>
            <person name="Albrecht U."/>
            <person name="Echele G."/>
            <person name="Lee C.C."/>
        </authorList>
    </citation>
    <scope>NUCLEOTIDE SEQUENCE</scope>
    <source>
        <strain evidence="6">CNCM I 4546</strain>
    </source>
</reference>
<dbReference type="Proteomes" id="UP000250550">
    <property type="component" value="Unassembled WGS sequence"/>
</dbReference>
<reference evidence="5 11" key="5">
    <citation type="journal article" date="2019" name="Nat. Med.">
        <title>A library of human gut bacterial isolates paired with longitudinal multiomics data enables mechanistic microbiome research.</title>
        <authorList>
            <person name="Poyet M."/>
            <person name="Groussin M."/>
            <person name="Gibbons S.M."/>
            <person name="Avila-Pacheco J."/>
            <person name="Jiang X."/>
            <person name="Kearney S.M."/>
            <person name="Perrotta A.R."/>
            <person name="Berdy B."/>
            <person name="Zhao S."/>
            <person name="Lieberman T.D."/>
            <person name="Swanson P.K."/>
            <person name="Smith M."/>
            <person name="Roesemann S."/>
            <person name="Alexander J.E."/>
            <person name="Rich S.A."/>
            <person name="Livny J."/>
            <person name="Vlamakis H."/>
            <person name="Clish C."/>
            <person name="Bullock K."/>
            <person name="Deik A."/>
            <person name="Scott J."/>
            <person name="Pierce K.A."/>
            <person name="Xavier R.J."/>
            <person name="Alm E.J."/>
        </authorList>
    </citation>
    <scope>NUCLEOTIDE SEQUENCE [LARGE SCALE GENOMIC DNA]</scope>
    <source>
        <strain evidence="5 11">BIOML-B1</strain>
    </source>
</reference>
<dbReference type="RefSeq" id="WP_002576407.1">
    <property type="nucleotide sequence ID" value="NZ_CP023819.1"/>
</dbReference>
<evidence type="ECO:0000313" key="11">
    <source>
        <dbReference type="Proteomes" id="UP000462091"/>
    </source>
</evidence>
<reference evidence="7 10" key="4">
    <citation type="submission" date="2018-02" db="EMBL/GenBank/DDBJ databases">
        <title>Complete genome sequencing of Faecalibacterium prausnitzii strains isolated from the human gut.</title>
        <authorList>
            <person name="Fitzgerald B.C."/>
            <person name="Shkoporov A.N."/>
            <person name="Ross P.R."/>
            <person name="Hill C."/>
        </authorList>
    </citation>
    <scope>NUCLEOTIDE SEQUENCE [LARGE SCALE GENOMIC DNA]</scope>
    <source>
        <strain evidence="7 10">APC924/119</strain>
    </source>
</reference>
<evidence type="ECO:0000313" key="9">
    <source>
        <dbReference type="Proteomes" id="UP000223709"/>
    </source>
</evidence>
<dbReference type="GeneID" id="23114442"/>
<evidence type="ECO:0000256" key="1">
    <source>
        <dbReference type="SAM" id="MobiDB-lite"/>
    </source>
</evidence>
<dbReference type="InterPro" id="IPR024559">
    <property type="entry name" value="DUF3846"/>
</dbReference>
<protein>
    <submittedName>
        <fullName evidence="5">DUF3846 domain-containing protein</fullName>
    </submittedName>
</protein>
<feature type="domain" description="DUF3846" evidence="2">
    <location>
        <begin position="65"/>
        <end position="166"/>
    </location>
</feature>
<reference evidence="6 8" key="1">
    <citation type="journal article" date="2017" name="Front. Microbiol.">
        <title>New Insights into the Diversity of the Genus Faecalibacterium.</title>
        <authorList>
            <person name="Benevides L."/>
            <person name="Burman S."/>
            <person name="Martin R."/>
            <person name="Robert V."/>
            <person name="Thomas M."/>
            <person name="Miquel S."/>
            <person name="Chain F."/>
            <person name="Sokol H."/>
            <person name="Bermudez-Humaran L.G."/>
            <person name="Morrison M."/>
            <person name="Langella P."/>
            <person name="Azevedo V.A."/>
            <person name="Chatel J.M."/>
            <person name="Soares S."/>
        </authorList>
    </citation>
    <scope>NUCLEOTIDE SEQUENCE [LARGE SCALE GENOMIC DNA]</scope>
    <source>
        <strain evidence="6 8">CNCM I 4546</strain>
    </source>
</reference>
<dbReference type="Proteomes" id="UP000223709">
    <property type="component" value="Chromosome"/>
</dbReference>
<reference evidence="4 9" key="3">
    <citation type="submission" date="2017-10" db="EMBL/GenBank/DDBJ databases">
        <title>Complete Genome Sequence of Faecalibacterium prausnitzii isolated from the gut of healthy adult Indian.</title>
        <authorList>
            <person name="Bag S."/>
            <person name="Ghosh T.S."/>
            <person name="Das B."/>
        </authorList>
    </citation>
    <scope>NUCLEOTIDE SEQUENCE [LARGE SCALE GENOMIC DNA]</scope>
    <source>
        <strain evidence="4 9">Indica</strain>
    </source>
</reference>
<dbReference type="EMBL" id="WKQM01000018">
    <property type="protein sequence ID" value="MSC52151.1"/>
    <property type="molecule type" value="Genomic_DNA"/>
</dbReference>
<dbReference type="EMBL" id="PRLF01000002">
    <property type="protein sequence ID" value="RAW66682.1"/>
    <property type="molecule type" value="Genomic_DNA"/>
</dbReference>
<sequence length="211" mass="23735">MKKFDVEITETLQRKVSVEAASQEDAERMVTQAWNNQDYVLDSGDFTGVDFKTVGEHELAETRTMDVLLVQPNAYPKKISVGTELEDLQAMVGGDIEVTYPFEDEVAIILNESGKINGLPLNRAIYTEDGDMQDIYAGDFLVVGLTEDDFGSLTSEQMQKFEEQFHQPQMFVRMGRSIMAIPVPDDMVKKMEEKAAKPQEKSKPAPDRDSL</sequence>
<dbReference type="Pfam" id="PF14207">
    <property type="entry name" value="DpnD-PcfM"/>
    <property type="match status" value="1"/>
</dbReference>
<dbReference type="AlphaFoldDB" id="A0A2A7A0J5"/>
<evidence type="ECO:0000313" key="4">
    <source>
        <dbReference type="EMBL" id="ATL89918.1"/>
    </source>
</evidence>